<evidence type="ECO:0000313" key="1">
    <source>
        <dbReference type="EMBL" id="MBC8757259.1"/>
    </source>
</evidence>
<protein>
    <submittedName>
        <fullName evidence="1">Uncharacterized protein</fullName>
    </submittedName>
</protein>
<accession>A0ABR7QFB2</accession>
<comment type="caution">
    <text evidence="1">The sequence shown here is derived from an EMBL/GenBank/DDBJ whole genome shotgun (WGS) entry which is preliminary data.</text>
</comment>
<dbReference type="EMBL" id="JACGWS010000018">
    <property type="protein sequence ID" value="MBC8757259.1"/>
    <property type="molecule type" value="Genomic_DNA"/>
</dbReference>
<sequence length="344" mass="41366">MKFEQEYIAKHLHENLQRYFTKKSESIQILIEGVGVHWNCKLKSNTRETKIHCFEYRYYKDIKPEYLISFEESGQNKAWGRTYNIEETIHSAGEWINNKGIDYLYGKYEFIDWYKRKIQEIEKLLIESKPQLKETERRTISPWGSGMYQYYINFKNRSCELNGYGKEDPISFKMQWDSCDLFVVEHHNLSLLAEVLKKWLIDEIEPSKLESQYDWIDVGQLAKHYENGEGIKGEFIESWNSIERFYKEINENFTPKVLNLISKLRQKKFDEKLRAGQSLYTFILSRSRRHGLTQEQNFIALTFRIDKDEMIVTDQEENELFVNKVEYSEELEQIFTNFTKDEVN</sequence>
<dbReference type="RefSeq" id="WP_187564303.1">
    <property type="nucleotide sequence ID" value="NZ_JACGWS010000018.1"/>
</dbReference>
<dbReference type="Proteomes" id="UP000619238">
    <property type="component" value="Unassembled WGS sequence"/>
</dbReference>
<keyword evidence="2" id="KW-1185">Reference proteome</keyword>
<gene>
    <name evidence="1" type="ORF">H2O64_21495</name>
</gene>
<proteinExistence type="predicted"/>
<name>A0ABR7QFB2_9FLAO</name>
<reference evidence="1 2" key="1">
    <citation type="submission" date="2020-07" db="EMBL/GenBank/DDBJ databases">
        <title>Description of Kordia aestuariivivens sp. nov., isolated from a tidal flat.</title>
        <authorList>
            <person name="Park S."/>
            <person name="Yoon J.-H."/>
        </authorList>
    </citation>
    <scope>NUCLEOTIDE SEQUENCE [LARGE SCALE GENOMIC DNA]</scope>
    <source>
        <strain evidence="1 2">YSTF-M3</strain>
    </source>
</reference>
<organism evidence="1 2">
    <name type="scientific">Kordia aestuariivivens</name>
    <dbReference type="NCBI Taxonomy" id="2759037"/>
    <lineage>
        <taxon>Bacteria</taxon>
        <taxon>Pseudomonadati</taxon>
        <taxon>Bacteroidota</taxon>
        <taxon>Flavobacteriia</taxon>
        <taxon>Flavobacteriales</taxon>
        <taxon>Flavobacteriaceae</taxon>
        <taxon>Kordia</taxon>
    </lineage>
</organism>
<evidence type="ECO:0000313" key="2">
    <source>
        <dbReference type="Proteomes" id="UP000619238"/>
    </source>
</evidence>